<dbReference type="OrthoDB" id="9773582at2"/>
<feature type="domain" description="Phosphatidic acid phosphatase type 2/haloperoxidase" evidence="1">
    <location>
        <begin position="94"/>
        <end position="203"/>
    </location>
</feature>
<name>A0A1M5QS36_9BACT</name>
<keyword evidence="3" id="KW-1185">Reference proteome</keyword>
<dbReference type="EMBL" id="FQXN01000001">
    <property type="protein sequence ID" value="SHH16927.1"/>
    <property type="molecule type" value="Genomic_DNA"/>
</dbReference>
<sequence length="209" mass="23999">MGRLLFVVIICLILTGVVFSFNLVEESLSDLKSLKPTIYQLTFLPLFLIDREIQNMFSSKYEIYIVDFINKMDVKDFVILTSVLSFITYFNDPYLSFTILESVTVNSFITYGLKFFIGRARPTYSDSPFLFKPFSLENEFNSLPSGHSSFAWALFTPIAEKYGKIFYMIPVIFSISRVIGDYHWFSDVVAGAIIGYTIGKVFFQEKSVP</sequence>
<dbReference type="SUPFAM" id="SSF48317">
    <property type="entry name" value="Acid phosphatase/Vanadium-dependent haloperoxidase"/>
    <property type="match status" value="1"/>
</dbReference>
<dbReference type="RefSeq" id="WP_073070979.1">
    <property type="nucleotide sequence ID" value="NZ_FQXN01000001.1"/>
</dbReference>
<dbReference type="InterPro" id="IPR036938">
    <property type="entry name" value="PAP2/HPO_sf"/>
</dbReference>
<gene>
    <name evidence="2" type="ORF">SAMN02745199_0115</name>
</gene>
<dbReference type="STRING" id="1123380.SAMN02745199_0115"/>
<dbReference type="Gene3D" id="1.20.144.10">
    <property type="entry name" value="Phosphatidic acid phosphatase type 2/haloperoxidase"/>
    <property type="match status" value="1"/>
</dbReference>
<protein>
    <submittedName>
        <fullName evidence="2">PAP2 superfamily protein</fullName>
    </submittedName>
</protein>
<evidence type="ECO:0000259" key="1">
    <source>
        <dbReference type="SMART" id="SM00014"/>
    </source>
</evidence>
<evidence type="ECO:0000313" key="2">
    <source>
        <dbReference type="EMBL" id="SHH16927.1"/>
    </source>
</evidence>
<proteinExistence type="predicted"/>
<reference evidence="3" key="1">
    <citation type="submission" date="2016-11" db="EMBL/GenBank/DDBJ databases">
        <authorList>
            <person name="Varghese N."/>
            <person name="Submissions S."/>
        </authorList>
    </citation>
    <scope>NUCLEOTIDE SEQUENCE [LARGE SCALE GENOMIC DNA]</scope>
    <source>
        <strain evidence="3">DSM 15807</strain>
    </source>
</reference>
<dbReference type="PANTHER" id="PTHR14969">
    <property type="entry name" value="SPHINGOSINE-1-PHOSPHATE PHOSPHOHYDROLASE"/>
    <property type="match status" value="1"/>
</dbReference>
<dbReference type="AlphaFoldDB" id="A0A1M5QS36"/>
<dbReference type="Pfam" id="PF01569">
    <property type="entry name" value="PAP2"/>
    <property type="match status" value="1"/>
</dbReference>
<dbReference type="PANTHER" id="PTHR14969:SF13">
    <property type="entry name" value="AT30094P"/>
    <property type="match status" value="1"/>
</dbReference>
<dbReference type="InterPro" id="IPR000326">
    <property type="entry name" value="PAP2/HPO"/>
</dbReference>
<dbReference type="Proteomes" id="UP000242592">
    <property type="component" value="Unassembled WGS sequence"/>
</dbReference>
<accession>A0A1M5QS36</accession>
<evidence type="ECO:0000313" key="3">
    <source>
        <dbReference type="Proteomes" id="UP000242592"/>
    </source>
</evidence>
<organism evidence="2 3">
    <name type="scientific">Thermosipho atlanticus DSM 15807</name>
    <dbReference type="NCBI Taxonomy" id="1123380"/>
    <lineage>
        <taxon>Bacteria</taxon>
        <taxon>Thermotogati</taxon>
        <taxon>Thermotogota</taxon>
        <taxon>Thermotogae</taxon>
        <taxon>Thermotogales</taxon>
        <taxon>Fervidobacteriaceae</taxon>
        <taxon>Thermosipho</taxon>
    </lineage>
</organism>
<dbReference type="SMART" id="SM00014">
    <property type="entry name" value="acidPPc"/>
    <property type="match status" value="1"/>
</dbReference>